<feature type="transmembrane region" description="Helical" evidence="1">
    <location>
        <begin position="20"/>
        <end position="40"/>
    </location>
</feature>
<keyword evidence="1" id="KW-1133">Transmembrane helix</keyword>
<comment type="caution">
    <text evidence="2">The sequence shown here is derived from an EMBL/GenBank/DDBJ whole genome shotgun (WGS) entry which is preliminary data.</text>
</comment>
<keyword evidence="1" id="KW-0472">Membrane</keyword>
<keyword evidence="1" id="KW-0812">Transmembrane</keyword>
<evidence type="ECO:0000313" key="2">
    <source>
        <dbReference type="EMBL" id="MBA0811042.1"/>
    </source>
</evidence>
<accession>A0A7J9HMJ5</accession>
<name>A0A7J9HMJ5_9ROSI</name>
<proteinExistence type="predicted"/>
<feature type="non-terminal residue" evidence="2">
    <location>
        <position position="1"/>
    </location>
</feature>
<sequence>GEDIGHWWLLTSALLGVNKVVVLLVGGGFGSWWVCLLSSVKHAGGLLLVRRACLVLEFLGLSGCIRVFIMVDDLNELLANLKFSESEKERVVCQNATELDMQGLRHGRMNQQVAINVRGAIGELLVIDWRDKDGC</sequence>
<feature type="transmembrane region" description="Helical" evidence="1">
    <location>
        <begin position="52"/>
        <end position="71"/>
    </location>
</feature>
<evidence type="ECO:0000256" key="1">
    <source>
        <dbReference type="SAM" id="Phobius"/>
    </source>
</evidence>
<reference evidence="2 3" key="1">
    <citation type="journal article" date="2019" name="Genome Biol. Evol.">
        <title>Insights into the evolution of the New World diploid cottons (Gossypium, subgenus Houzingenia) based on genome sequencing.</title>
        <authorList>
            <person name="Grover C.E."/>
            <person name="Arick M.A. 2nd"/>
            <person name="Thrash A."/>
            <person name="Conover J.L."/>
            <person name="Sanders W.S."/>
            <person name="Peterson D.G."/>
            <person name="Frelichowski J.E."/>
            <person name="Scheffler J.A."/>
            <person name="Scheffler B.E."/>
            <person name="Wendel J.F."/>
        </authorList>
    </citation>
    <scope>NUCLEOTIDE SEQUENCE [LARGE SCALE GENOMIC DNA]</scope>
    <source>
        <strain evidence="2">0</strain>
        <tissue evidence="2">Leaf</tissue>
    </source>
</reference>
<dbReference type="AlphaFoldDB" id="A0A7J9HMJ5"/>
<dbReference type="Proteomes" id="UP000593560">
    <property type="component" value="Unassembled WGS sequence"/>
</dbReference>
<evidence type="ECO:0000313" key="3">
    <source>
        <dbReference type="Proteomes" id="UP000593560"/>
    </source>
</evidence>
<organism evidence="2 3">
    <name type="scientific">Gossypium harknessii</name>
    <dbReference type="NCBI Taxonomy" id="34285"/>
    <lineage>
        <taxon>Eukaryota</taxon>
        <taxon>Viridiplantae</taxon>
        <taxon>Streptophyta</taxon>
        <taxon>Embryophyta</taxon>
        <taxon>Tracheophyta</taxon>
        <taxon>Spermatophyta</taxon>
        <taxon>Magnoliopsida</taxon>
        <taxon>eudicotyledons</taxon>
        <taxon>Gunneridae</taxon>
        <taxon>Pentapetalae</taxon>
        <taxon>rosids</taxon>
        <taxon>malvids</taxon>
        <taxon>Malvales</taxon>
        <taxon>Malvaceae</taxon>
        <taxon>Malvoideae</taxon>
        <taxon>Gossypium</taxon>
    </lineage>
</organism>
<protein>
    <submittedName>
        <fullName evidence="2">Uncharacterized protein</fullName>
    </submittedName>
</protein>
<keyword evidence="3" id="KW-1185">Reference proteome</keyword>
<dbReference type="EMBL" id="JABFAD010000010">
    <property type="protein sequence ID" value="MBA0811042.1"/>
    <property type="molecule type" value="Genomic_DNA"/>
</dbReference>
<gene>
    <name evidence="2" type="ORF">Gohar_002977</name>
</gene>